<feature type="domain" description="GFO/IDH/MocA-like oxidoreductase" evidence="3">
    <location>
        <begin position="129"/>
        <end position="269"/>
    </location>
</feature>
<dbReference type="Gene3D" id="3.40.50.720">
    <property type="entry name" value="NAD(P)-binding Rossmann-like Domain"/>
    <property type="match status" value="1"/>
</dbReference>
<protein>
    <submittedName>
        <fullName evidence="4">Gfo/Idh/MocA family oxidoreductase</fullName>
    </submittedName>
</protein>
<dbReference type="AlphaFoldDB" id="A0A930UBS4"/>
<evidence type="ECO:0000259" key="3">
    <source>
        <dbReference type="Pfam" id="PF22725"/>
    </source>
</evidence>
<organism evidence="4 5">
    <name type="scientific">Candidatus Amphirhobacter heronislandensis</name>
    <dbReference type="NCBI Taxonomy" id="1732024"/>
    <lineage>
        <taxon>Bacteria</taxon>
        <taxon>Pseudomonadati</taxon>
        <taxon>Pseudomonadota</taxon>
        <taxon>Gammaproteobacteria</taxon>
        <taxon>Candidatus Tethybacterales</taxon>
        <taxon>Candidatus Tethybacteraceae</taxon>
        <taxon>Candidatus Amphirhobacter</taxon>
    </lineage>
</organism>
<dbReference type="InterPro" id="IPR050463">
    <property type="entry name" value="Gfo/Idh/MocA_oxidrdct_glycsds"/>
</dbReference>
<dbReference type="SUPFAM" id="SSF55347">
    <property type="entry name" value="Glyceraldehyde-3-phosphate dehydrogenase-like, C-terminal domain"/>
    <property type="match status" value="1"/>
</dbReference>
<evidence type="ECO:0000259" key="2">
    <source>
        <dbReference type="Pfam" id="PF01408"/>
    </source>
</evidence>
<feature type="domain" description="Gfo/Idh/MocA-like oxidoreductase N-terminal" evidence="2">
    <location>
        <begin position="1"/>
        <end position="117"/>
    </location>
</feature>
<dbReference type="GO" id="GO:0000166">
    <property type="term" value="F:nucleotide binding"/>
    <property type="evidence" value="ECO:0007669"/>
    <property type="project" value="InterPro"/>
</dbReference>
<dbReference type="Pfam" id="PF22725">
    <property type="entry name" value="GFO_IDH_MocA_C3"/>
    <property type="match status" value="1"/>
</dbReference>
<dbReference type="PANTHER" id="PTHR43818:SF11">
    <property type="entry name" value="BCDNA.GH03377"/>
    <property type="match status" value="1"/>
</dbReference>
<evidence type="ECO:0000256" key="1">
    <source>
        <dbReference type="ARBA" id="ARBA00023002"/>
    </source>
</evidence>
<name>A0A930UBS4_9GAMM</name>
<dbReference type="Pfam" id="PF01408">
    <property type="entry name" value="GFO_IDH_MocA"/>
    <property type="match status" value="1"/>
</dbReference>
<dbReference type="GO" id="GO:0016491">
    <property type="term" value="F:oxidoreductase activity"/>
    <property type="evidence" value="ECO:0007669"/>
    <property type="project" value="UniProtKB-KW"/>
</dbReference>
<accession>A0A930UBS4</accession>
<dbReference type="EMBL" id="JADHEI010000028">
    <property type="protein sequence ID" value="MBF2735015.1"/>
    <property type="molecule type" value="Genomic_DNA"/>
</dbReference>
<sequence>MRVLIVGAGNMANYHAEAYKAAGAELAAAVDVKEDSLKNFCAKHGVAKSFGSVADALAWGEFDSASVVTPDAMHKDASLPLLAAGKHVLCEKPLAPNHADARAMTEAAAAAGTVAMVHLTYRVSAALGAAHELVKAGRLGALRHVQAEYRQSWLAQDSWGDWRTQDTWLWRLSTKHGSLGVLGDVGVHLLDFGCFAANDRVADVRCLLRTFAKAEGDRIGEYPLDANDTAVLTASLAGGAVAVFQASRWMSGHINVLHLRLFGDEGALEVVYGDGEDSLRSCLGAAALKVKEWRDEKPAPQPKTIERFIAAVRDGGPAKPDFAHACDLQQVIDQAFAADAAGDVQPVA</sequence>
<dbReference type="InterPro" id="IPR055170">
    <property type="entry name" value="GFO_IDH_MocA-like_dom"/>
</dbReference>
<dbReference type="InterPro" id="IPR000683">
    <property type="entry name" value="Gfo/Idh/MocA-like_OxRdtase_N"/>
</dbReference>
<keyword evidence="5" id="KW-1185">Reference proteome</keyword>
<dbReference type="InterPro" id="IPR036291">
    <property type="entry name" value="NAD(P)-bd_dom_sf"/>
</dbReference>
<gene>
    <name evidence="4" type="ORF">ISN26_02855</name>
</gene>
<evidence type="ECO:0000313" key="5">
    <source>
        <dbReference type="Proteomes" id="UP000604381"/>
    </source>
</evidence>
<dbReference type="Gene3D" id="3.30.360.10">
    <property type="entry name" value="Dihydrodipicolinate Reductase, domain 2"/>
    <property type="match status" value="1"/>
</dbReference>
<evidence type="ECO:0000313" key="4">
    <source>
        <dbReference type="EMBL" id="MBF2735015.1"/>
    </source>
</evidence>
<dbReference type="SUPFAM" id="SSF51735">
    <property type="entry name" value="NAD(P)-binding Rossmann-fold domains"/>
    <property type="match status" value="1"/>
</dbReference>
<keyword evidence="1" id="KW-0560">Oxidoreductase</keyword>
<dbReference type="Proteomes" id="UP000604381">
    <property type="component" value="Unassembled WGS sequence"/>
</dbReference>
<dbReference type="PANTHER" id="PTHR43818">
    <property type="entry name" value="BCDNA.GH03377"/>
    <property type="match status" value="1"/>
</dbReference>
<reference evidence="4" key="1">
    <citation type="submission" date="2020-10" db="EMBL/GenBank/DDBJ databases">
        <title>An improved Amphimedon queenslandica hologenome assembly reveals how three proteobacterial symbionts can extend the metabolic phenotypic of their marine sponge host.</title>
        <authorList>
            <person name="Degnan B."/>
            <person name="Degnan S."/>
            <person name="Xiang X."/>
        </authorList>
    </citation>
    <scope>NUCLEOTIDE SEQUENCE</scope>
    <source>
        <strain evidence="4">AqS2</strain>
    </source>
</reference>
<proteinExistence type="predicted"/>
<comment type="caution">
    <text evidence="4">The sequence shown here is derived from an EMBL/GenBank/DDBJ whole genome shotgun (WGS) entry which is preliminary data.</text>
</comment>